<feature type="signal peptide" evidence="4">
    <location>
        <begin position="1"/>
        <end position="22"/>
    </location>
</feature>
<dbReference type="CDD" id="cd00198">
    <property type="entry name" value="vWFA"/>
    <property type="match status" value="1"/>
</dbReference>
<gene>
    <name evidence="6" type="ORF">COB13_14280</name>
</gene>
<dbReference type="SUPFAM" id="SSF53300">
    <property type="entry name" value="vWA-like"/>
    <property type="match status" value="1"/>
</dbReference>
<evidence type="ECO:0000259" key="5">
    <source>
        <dbReference type="PROSITE" id="PS50234"/>
    </source>
</evidence>
<dbReference type="Pfam" id="PF25106">
    <property type="entry name" value="VWA_4"/>
    <property type="match status" value="1"/>
</dbReference>
<dbReference type="InterPro" id="IPR036465">
    <property type="entry name" value="vWFA_dom_sf"/>
</dbReference>
<comment type="caution">
    <text evidence="6">The sequence shown here is derived from an EMBL/GenBank/DDBJ whole genome shotgun (WGS) entry which is preliminary data.</text>
</comment>
<dbReference type="PANTHER" id="PTHR47763:SF1">
    <property type="entry name" value="DUF659 DOMAIN-CONTAINING PROTEIN"/>
    <property type="match status" value="1"/>
</dbReference>
<comment type="subcellular location">
    <subcellularLocation>
        <location evidence="1">Secreted</location>
    </subcellularLocation>
</comment>
<accession>A0A2A4YV97</accession>
<dbReference type="GO" id="GO:0005737">
    <property type="term" value="C:cytoplasm"/>
    <property type="evidence" value="ECO:0007669"/>
    <property type="project" value="TreeGrafter"/>
</dbReference>
<evidence type="ECO:0000313" key="6">
    <source>
        <dbReference type="EMBL" id="PCI98217.1"/>
    </source>
</evidence>
<dbReference type="EMBL" id="NVUS01000023">
    <property type="protein sequence ID" value="PCI98217.1"/>
    <property type="molecule type" value="Genomic_DNA"/>
</dbReference>
<evidence type="ECO:0000256" key="4">
    <source>
        <dbReference type="SAM" id="SignalP"/>
    </source>
</evidence>
<feature type="domain" description="VWFA" evidence="5">
    <location>
        <begin position="43"/>
        <end position="229"/>
    </location>
</feature>
<keyword evidence="3 4" id="KW-0732">Signal</keyword>
<feature type="chain" id="PRO_5012088297" description="VWFA domain-containing protein" evidence="4">
    <location>
        <begin position="23"/>
        <end position="384"/>
    </location>
</feature>
<evidence type="ECO:0000256" key="2">
    <source>
        <dbReference type="ARBA" id="ARBA00022525"/>
    </source>
</evidence>
<dbReference type="PANTHER" id="PTHR47763">
    <property type="entry name" value="ALPHA-PROTEIN KINASE VWKA"/>
    <property type="match status" value="1"/>
</dbReference>
<dbReference type="Gene3D" id="3.40.50.410">
    <property type="entry name" value="von Willebrand factor, type A domain"/>
    <property type="match status" value="1"/>
</dbReference>
<dbReference type="GO" id="GO:0004674">
    <property type="term" value="F:protein serine/threonine kinase activity"/>
    <property type="evidence" value="ECO:0007669"/>
    <property type="project" value="TreeGrafter"/>
</dbReference>
<organism evidence="6">
    <name type="scientific">OCS116 cluster bacterium</name>
    <dbReference type="NCBI Taxonomy" id="2030921"/>
    <lineage>
        <taxon>Bacteria</taxon>
        <taxon>Pseudomonadati</taxon>
        <taxon>Pseudomonadota</taxon>
        <taxon>Alphaproteobacteria</taxon>
        <taxon>OCS116 cluster</taxon>
    </lineage>
</organism>
<dbReference type="InterPro" id="IPR056861">
    <property type="entry name" value="HMCN1-like_VWA"/>
</dbReference>
<sequence>MKISKILIPLLVCSSFITPVIAADKTQNTTQQNQQQVQQQIVEVVFVLDTTGSMGGLLEGAKSKIWYIANEIQNAKTNVEVRIGLIAYRDRGDDYITKHFPITSDIHSIYAELIEFQAGGGGDAPESVNQALYEAVQQQNWSDAHDTLRIVFLVGDAPPKMNYQDDVKYMQTVKLAKQKDIIINTILAGNSQQTKTVWQEIAQNANGSFSQIAQDGNVTIVKTPFDNEIQHLNIELNTTVILYGSAAVKKQASKVMESIALAKPAASSDMASYNSKRKIKSRVFAGDGDLLQELELKNEVLGALSDDKLPANMQKMDDKQRRLYIENMQQKRSEIQTKIDKLAKQRSVYMAEQIKTLSAKDKNSFDENMVSIIREQASEKGIKY</sequence>
<reference evidence="6" key="2">
    <citation type="journal article" date="2018" name="ISME J.">
        <title>A dynamic microbial community with high functional redundancy inhabits the cold, oxic subseafloor aquifer.</title>
        <authorList>
            <person name="Tully B.J."/>
            <person name="Wheat C.G."/>
            <person name="Glazer B.T."/>
            <person name="Huber J.A."/>
        </authorList>
    </citation>
    <scope>NUCLEOTIDE SEQUENCE</scope>
    <source>
        <strain evidence="6">NORP83</strain>
    </source>
</reference>
<evidence type="ECO:0000256" key="1">
    <source>
        <dbReference type="ARBA" id="ARBA00004613"/>
    </source>
</evidence>
<dbReference type="InterPro" id="IPR002035">
    <property type="entry name" value="VWF_A"/>
</dbReference>
<name>A0A2A4YV97_9PROT</name>
<keyword evidence="2" id="KW-0964">Secreted</keyword>
<dbReference type="AlphaFoldDB" id="A0A2A4YV97"/>
<evidence type="ECO:0000256" key="3">
    <source>
        <dbReference type="ARBA" id="ARBA00022729"/>
    </source>
</evidence>
<reference key="1">
    <citation type="submission" date="2017-08" db="EMBL/GenBank/DDBJ databases">
        <title>A dynamic microbial community with high functional redundancy inhabits the cold, oxic subseafloor aquifer.</title>
        <authorList>
            <person name="Tully B.J."/>
            <person name="Wheat C.G."/>
            <person name="Glazer B.T."/>
            <person name="Huber J.A."/>
        </authorList>
    </citation>
    <scope>NUCLEOTIDE SEQUENCE [LARGE SCALE GENOMIC DNA]</scope>
</reference>
<dbReference type="SMART" id="SM00327">
    <property type="entry name" value="VWA"/>
    <property type="match status" value="1"/>
</dbReference>
<dbReference type="PROSITE" id="PS50234">
    <property type="entry name" value="VWFA"/>
    <property type="match status" value="1"/>
</dbReference>
<proteinExistence type="predicted"/>
<dbReference type="InterPro" id="IPR052969">
    <property type="entry name" value="Thr-specific_kinase-like"/>
</dbReference>
<protein>
    <recommendedName>
        <fullName evidence="5">VWFA domain-containing protein</fullName>
    </recommendedName>
</protein>